<feature type="domain" description="CN hydrolase" evidence="10">
    <location>
        <begin position="232"/>
        <end position="496"/>
    </location>
</feature>
<feature type="transmembrane region" description="Helical" evidence="9">
    <location>
        <begin position="156"/>
        <end position="180"/>
    </location>
</feature>
<keyword evidence="12" id="KW-1185">Reference proteome</keyword>
<comment type="pathway">
    <text evidence="9">Protein modification; lipoprotein biosynthesis (N-acyl transfer).</text>
</comment>
<dbReference type="Pfam" id="PF00795">
    <property type="entry name" value="CN_hydrolase"/>
    <property type="match status" value="1"/>
</dbReference>
<evidence type="ECO:0000256" key="1">
    <source>
        <dbReference type="ARBA" id="ARBA00004651"/>
    </source>
</evidence>
<dbReference type="RefSeq" id="WP_013969061.1">
    <property type="nucleotide sequence ID" value="NC_015732.1"/>
</dbReference>
<sequence length="538" mass="61596">MMPSVKRQLIKNNFFNIVLILLAAVLFALSFPNLLTAQGIPFLAWVSYAPVFYLISRISLGASFIWGALYGYTAYGLFNYWLSVFHPLAGLIVGCIYLTYFALLFPLLKLSEKSFPQKYYLVQWLLWLAYEYLRTQGFLGYSYGITGYSQWAMIPLIQIASLFGVWAVSALVVFPSAYVARLLVFLKSSSEKSIMQFVKQEWLTLSLWIIALFISLMYGYNAQVSYKEAPVARLALIQHNSDPWRGGIAAYRQNFNNLKRLSLEAVSQEKKPDFVVWSETAFVPRIYWHKTYRDDPESYELVKDLLDFLATQDIPYVIGNDDARKEITEDGIWDRVDYNAVLLFHKGEEQAVYRKMHLVPFTEHFPYKKQLPLVYEALRNADTHFWKKGTEITVFESNGITFSTPICFEDTFGYISRRFVNHGAQLIVNLTNDAWSKSLPAQMQHATMAVFRAIENRRSVVRSTASGQTCAIDPNGRILAMAPAFTETQLTVDVPLLSVSTWYTKYGDILAQLFVVLAVICMIIGIIRLTIRACHRTI</sequence>
<comment type="function">
    <text evidence="9">Catalyzes the phospholipid dependent N-acylation of the N-terminal cysteine of apolipoprotein, the last step in lipoprotein maturation.</text>
</comment>
<dbReference type="UniPathway" id="UPA00666"/>
<dbReference type="GO" id="GO:0042158">
    <property type="term" value="P:lipoprotein biosynthetic process"/>
    <property type="evidence" value="ECO:0007669"/>
    <property type="project" value="UniProtKB-UniRule"/>
</dbReference>
<dbReference type="InterPro" id="IPR004563">
    <property type="entry name" value="Apolipo_AcylTrfase"/>
</dbReference>
<evidence type="ECO:0000256" key="6">
    <source>
        <dbReference type="ARBA" id="ARBA00022989"/>
    </source>
</evidence>
<comment type="subcellular location">
    <subcellularLocation>
        <location evidence="9">Cell inner membrane</location>
        <topology evidence="9">Multi-pass membrane protein</topology>
    </subcellularLocation>
    <subcellularLocation>
        <location evidence="1">Cell membrane</location>
        <topology evidence="1">Multi-pass membrane protein</topology>
    </subcellularLocation>
</comment>
<dbReference type="Gene3D" id="3.60.110.10">
    <property type="entry name" value="Carbon-nitrogen hydrolase"/>
    <property type="match status" value="1"/>
</dbReference>
<evidence type="ECO:0000256" key="8">
    <source>
        <dbReference type="ARBA" id="ARBA00023315"/>
    </source>
</evidence>
<feature type="transmembrane region" description="Helical" evidence="9">
    <location>
        <begin position="12"/>
        <end position="31"/>
    </location>
</feature>
<dbReference type="GO" id="GO:0016410">
    <property type="term" value="F:N-acyltransferase activity"/>
    <property type="evidence" value="ECO:0007669"/>
    <property type="project" value="UniProtKB-UniRule"/>
</dbReference>
<dbReference type="HOGENOM" id="CLU_019563_1_1_12"/>
<dbReference type="KEGG" id="scd:Spica_1609"/>
<dbReference type="InterPro" id="IPR036526">
    <property type="entry name" value="C-N_Hydrolase_sf"/>
</dbReference>
<reference evidence="12" key="1">
    <citation type="journal article" date="2013" name="Stand. Genomic Sci.">
        <title>Genome sequence of the thermophilic fresh-water bacterium Spirochaeta caldaria type strain (H1(T)), reclassification of Spirochaeta caldaria, Spirochaeta stenostrepta, and Spirochaeta zuelzerae in the genus Treponema as Treponema caldaria comb. nov., Treponema stenostrepta comb. nov., and Treponema zuelzerae comb. nov., and emendation of the genus Treponema.</title>
        <authorList>
            <person name="Abt B."/>
            <person name="Goker M."/>
            <person name="Scheuner C."/>
            <person name="Han C."/>
            <person name="Lu M."/>
            <person name="Misra M."/>
            <person name="Lapidus A."/>
            <person name="Nolan M."/>
            <person name="Lucas S."/>
            <person name="Hammon N."/>
            <person name="Deshpande S."/>
            <person name="Cheng J.F."/>
            <person name="Tapia R."/>
            <person name="Goodwin L.A."/>
            <person name="Pitluck S."/>
            <person name="Liolios K."/>
            <person name="Pagani I."/>
            <person name="Ivanova N."/>
            <person name="Mavromatis K."/>
            <person name="Mikhailova N."/>
            <person name="Huntemann M."/>
            <person name="Pati A."/>
            <person name="Chen A."/>
            <person name="Palaniappan K."/>
            <person name="Land M."/>
            <person name="Hauser L."/>
            <person name="Jeffries C.D."/>
            <person name="Rohde M."/>
            <person name="Spring S."/>
            <person name="Gronow S."/>
            <person name="Detter J.C."/>
            <person name="Bristow J."/>
            <person name="Eisen J.A."/>
            <person name="Markowitz V."/>
            <person name="Hugenholtz P."/>
            <person name="Kyrpides N.C."/>
            <person name="Woyke T."/>
            <person name="Klenk H.P."/>
        </authorList>
    </citation>
    <scope>NUCLEOTIDE SEQUENCE</scope>
    <source>
        <strain evidence="12">ATCC 51460 / DSM 7334 / H1</strain>
    </source>
</reference>
<evidence type="ECO:0000313" key="11">
    <source>
        <dbReference type="EMBL" id="AEJ19752.1"/>
    </source>
</evidence>
<dbReference type="GO" id="GO:0005886">
    <property type="term" value="C:plasma membrane"/>
    <property type="evidence" value="ECO:0007669"/>
    <property type="project" value="UniProtKB-SubCell"/>
</dbReference>
<dbReference type="HAMAP" id="MF_01148">
    <property type="entry name" value="Lnt"/>
    <property type="match status" value="1"/>
</dbReference>
<dbReference type="PANTHER" id="PTHR38686">
    <property type="entry name" value="APOLIPOPROTEIN N-ACYLTRANSFERASE"/>
    <property type="match status" value="1"/>
</dbReference>
<keyword evidence="4 9" id="KW-0808">Transferase</keyword>
<name>F8F0P5_GRAC1</name>
<evidence type="ECO:0000256" key="5">
    <source>
        <dbReference type="ARBA" id="ARBA00022692"/>
    </source>
</evidence>
<dbReference type="Pfam" id="PF20154">
    <property type="entry name" value="LNT_N"/>
    <property type="match status" value="1"/>
</dbReference>
<evidence type="ECO:0000256" key="2">
    <source>
        <dbReference type="ARBA" id="ARBA00010065"/>
    </source>
</evidence>
<dbReference type="PROSITE" id="PS50263">
    <property type="entry name" value="CN_HYDROLASE"/>
    <property type="match status" value="1"/>
</dbReference>
<dbReference type="InterPro" id="IPR003010">
    <property type="entry name" value="C-N_Hydrolase"/>
</dbReference>
<evidence type="ECO:0000256" key="4">
    <source>
        <dbReference type="ARBA" id="ARBA00022679"/>
    </source>
</evidence>
<feature type="transmembrane region" description="Helical" evidence="9">
    <location>
        <begin position="509"/>
        <end position="531"/>
    </location>
</feature>
<dbReference type="SUPFAM" id="SSF56317">
    <property type="entry name" value="Carbon-nitrogen hydrolase"/>
    <property type="match status" value="1"/>
</dbReference>
<dbReference type="InterPro" id="IPR045378">
    <property type="entry name" value="LNT_N"/>
</dbReference>
<evidence type="ECO:0000256" key="9">
    <source>
        <dbReference type="HAMAP-Rule" id="MF_01148"/>
    </source>
</evidence>
<dbReference type="Proteomes" id="UP000000503">
    <property type="component" value="Chromosome"/>
</dbReference>
<evidence type="ECO:0000256" key="7">
    <source>
        <dbReference type="ARBA" id="ARBA00023136"/>
    </source>
</evidence>
<keyword evidence="3 9" id="KW-1003">Cell membrane</keyword>
<feature type="transmembrane region" description="Helical" evidence="9">
    <location>
        <begin position="201"/>
        <end position="220"/>
    </location>
</feature>
<dbReference type="PANTHER" id="PTHR38686:SF1">
    <property type="entry name" value="APOLIPOPROTEIN N-ACYLTRANSFERASE"/>
    <property type="match status" value="1"/>
</dbReference>
<keyword evidence="6 9" id="KW-1133">Transmembrane helix</keyword>
<keyword evidence="7 9" id="KW-0472">Membrane</keyword>
<dbReference type="CDD" id="cd07571">
    <property type="entry name" value="ALP_N-acyl_transferase"/>
    <property type="match status" value="1"/>
</dbReference>
<evidence type="ECO:0000256" key="3">
    <source>
        <dbReference type="ARBA" id="ARBA00022475"/>
    </source>
</evidence>
<evidence type="ECO:0000313" key="12">
    <source>
        <dbReference type="Proteomes" id="UP000000503"/>
    </source>
</evidence>
<protein>
    <recommendedName>
        <fullName evidence="9">Apolipoprotein N-acyltransferase</fullName>
        <shortName evidence="9">ALP N-acyltransferase</shortName>
        <ecNumber evidence="9">2.3.1.269</ecNumber>
    </recommendedName>
</protein>
<gene>
    <name evidence="9" type="primary">lnt</name>
    <name evidence="11" type="ordered locus">Spica_1609</name>
</gene>
<evidence type="ECO:0000259" key="10">
    <source>
        <dbReference type="PROSITE" id="PS50263"/>
    </source>
</evidence>
<dbReference type="eggNOG" id="COG0815">
    <property type="taxonomic scope" value="Bacteria"/>
</dbReference>
<accession>F8F0P5</accession>
<feature type="transmembrane region" description="Helical" evidence="9">
    <location>
        <begin position="37"/>
        <end position="55"/>
    </location>
</feature>
<keyword evidence="9" id="KW-0997">Cell inner membrane</keyword>
<dbReference type="EC" id="2.3.1.269" evidence="9"/>
<keyword evidence="8 9" id="KW-0012">Acyltransferase</keyword>
<dbReference type="NCBIfam" id="TIGR00546">
    <property type="entry name" value="lnt"/>
    <property type="match status" value="1"/>
</dbReference>
<comment type="catalytic activity">
    <reaction evidence="9">
        <text>N-terminal S-1,2-diacyl-sn-glyceryl-L-cysteinyl-[lipoprotein] + a glycerophospholipid = N-acyl-S-1,2-diacyl-sn-glyceryl-L-cysteinyl-[lipoprotein] + a 2-acyl-sn-glycero-3-phospholipid + H(+)</text>
        <dbReference type="Rhea" id="RHEA:48228"/>
        <dbReference type="Rhea" id="RHEA-COMP:14681"/>
        <dbReference type="Rhea" id="RHEA-COMP:14684"/>
        <dbReference type="ChEBI" id="CHEBI:15378"/>
        <dbReference type="ChEBI" id="CHEBI:136912"/>
        <dbReference type="ChEBI" id="CHEBI:140656"/>
        <dbReference type="ChEBI" id="CHEBI:140657"/>
        <dbReference type="ChEBI" id="CHEBI:140660"/>
        <dbReference type="EC" id="2.3.1.269"/>
    </reaction>
</comment>
<dbReference type="AlphaFoldDB" id="F8F0P5"/>
<proteinExistence type="inferred from homology"/>
<comment type="similarity">
    <text evidence="2 9">Belongs to the CN hydrolase family. Apolipoprotein N-acyltransferase subfamily.</text>
</comment>
<keyword evidence="5 9" id="KW-0812">Transmembrane</keyword>
<dbReference type="EMBL" id="CP002868">
    <property type="protein sequence ID" value="AEJ19752.1"/>
    <property type="molecule type" value="Genomic_DNA"/>
</dbReference>
<organism evidence="11 12">
    <name type="scientific">Gracilinema caldarium (strain ATCC 51460 / DSM 7334 / H1)</name>
    <name type="common">Treponema caldarium</name>
    <dbReference type="NCBI Taxonomy" id="744872"/>
    <lineage>
        <taxon>Bacteria</taxon>
        <taxon>Pseudomonadati</taxon>
        <taxon>Spirochaetota</taxon>
        <taxon>Spirochaetia</taxon>
        <taxon>Spirochaetales</taxon>
        <taxon>Breznakiellaceae</taxon>
        <taxon>Gracilinema</taxon>
    </lineage>
</organism>
<dbReference type="STRING" id="744872.Spica_1609"/>
<feature type="transmembrane region" description="Helical" evidence="9">
    <location>
        <begin position="62"/>
        <end position="82"/>
    </location>
</feature>
<feature type="transmembrane region" description="Helical" evidence="9">
    <location>
        <begin position="88"/>
        <end position="108"/>
    </location>
</feature>